<evidence type="ECO:0000313" key="5">
    <source>
        <dbReference type="EMBL" id="SJL18964.1"/>
    </source>
</evidence>
<sequence length="211" mass="23220">MQTLFLSIGHILDDHLHQHFLWPSSFHDAKYLCSFDLIALVNVSPQKFPSFPLLLAAFKTGLQKLTISSATQFVTFESESMKSLLNVKELGLNALRSTSVLTSPTNVFLQFIQLIVFRGFAGAGGGGIVSMMQIVVSDIVTLRERGKYQGIIQGVIVIGYTVGPLIGGDLSQSVMVLLDYHSGFLRCYRDCSLHPSSEASSKRSLKETLVY</sequence>
<keyword evidence="4" id="KW-0472">Membrane</keyword>
<comment type="subcellular location">
    <subcellularLocation>
        <location evidence="1">Membrane</location>
        <topology evidence="1">Multi-pass membrane protein</topology>
    </subcellularLocation>
</comment>
<proteinExistence type="predicted"/>
<dbReference type="Pfam" id="PF07690">
    <property type="entry name" value="MFS_1"/>
    <property type="match status" value="1"/>
</dbReference>
<keyword evidence="3" id="KW-1133">Transmembrane helix</keyword>
<dbReference type="EMBL" id="FUEG01000079">
    <property type="protein sequence ID" value="SJL18964.1"/>
    <property type="molecule type" value="Genomic_DNA"/>
</dbReference>
<dbReference type="Proteomes" id="UP000219338">
    <property type="component" value="Unassembled WGS sequence"/>
</dbReference>
<dbReference type="GO" id="GO:0005886">
    <property type="term" value="C:plasma membrane"/>
    <property type="evidence" value="ECO:0007669"/>
    <property type="project" value="TreeGrafter"/>
</dbReference>
<evidence type="ECO:0000256" key="3">
    <source>
        <dbReference type="ARBA" id="ARBA00022989"/>
    </source>
</evidence>
<dbReference type="InterPro" id="IPR036259">
    <property type="entry name" value="MFS_trans_sf"/>
</dbReference>
<dbReference type="PANTHER" id="PTHR23501">
    <property type="entry name" value="MAJOR FACILITATOR SUPERFAMILY"/>
    <property type="match status" value="1"/>
</dbReference>
<accession>A0A284SD67</accession>
<protein>
    <recommendedName>
        <fullName evidence="7">Major facilitator superfamily (MFS) profile domain-containing protein</fullName>
    </recommendedName>
</protein>
<evidence type="ECO:0000313" key="6">
    <source>
        <dbReference type="Proteomes" id="UP000219338"/>
    </source>
</evidence>
<evidence type="ECO:0000256" key="2">
    <source>
        <dbReference type="ARBA" id="ARBA00022692"/>
    </source>
</evidence>
<name>A0A284SD67_ARMOS</name>
<evidence type="ECO:0008006" key="7">
    <source>
        <dbReference type="Google" id="ProtNLM"/>
    </source>
</evidence>
<keyword evidence="2" id="KW-0812">Transmembrane</keyword>
<organism evidence="5 6">
    <name type="scientific">Armillaria ostoyae</name>
    <name type="common">Armillaria root rot fungus</name>
    <dbReference type="NCBI Taxonomy" id="47428"/>
    <lineage>
        <taxon>Eukaryota</taxon>
        <taxon>Fungi</taxon>
        <taxon>Dikarya</taxon>
        <taxon>Basidiomycota</taxon>
        <taxon>Agaricomycotina</taxon>
        <taxon>Agaricomycetes</taxon>
        <taxon>Agaricomycetidae</taxon>
        <taxon>Agaricales</taxon>
        <taxon>Marasmiineae</taxon>
        <taxon>Physalacriaceae</taxon>
        <taxon>Armillaria</taxon>
    </lineage>
</organism>
<dbReference type="GO" id="GO:0022857">
    <property type="term" value="F:transmembrane transporter activity"/>
    <property type="evidence" value="ECO:0007669"/>
    <property type="project" value="InterPro"/>
</dbReference>
<dbReference type="AlphaFoldDB" id="A0A284SD67"/>
<evidence type="ECO:0000256" key="1">
    <source>
        <dbReference type="ARBA" id="ARBA00004141"/>
    </source>
</evidence>
<dbReference type="STRING" id="47428.A0A284SD67"/>
<dbReference type="Gene3D" id="1.20.1250.20">
    <property type="entry name" value="MFS general substrate transporter like domains"/>
    <property type="match status" value="1"/>
</dbReference>
<dbReference type="OrthoDB" id="10514252at2759"/>
<keyword evidence="6" id="KW-1185">Reference proteome</keyword>
<dbReference type="InterPro" id="IPR011701">
    <property type="entry name" value="MFS"/>
</dbReference>
<evidence type="ECO:0000256" key="4">
    <source>
        <dbReference type="ARBA" id="ARBA00023136"/>
    </source>
</evidence>
<dbReference type="SUPFAM" id="SSF103473">
    <property type="entry name" value="MFS general substrate transporter"/>
    <property type="match status" value="1"/>
</dbReference>
<gene>
    <name evidence="5" type="ORF">ARMOST_22567</name>
</gene>
<reference evidence="6" key="1">
    <citation type="journal article" date="2017" name="Nat. Ecol. Evol.">
        <title>Genome expansion and lineage-specific genetic innovations in the forest pathogenic fungi Armillaria.</title>
        <authorList>
            <person name="Sipos G."/>
            <person name="Prasanna A.N."/>
            <person name="Walter M.C."/>
            <person name="O'Connor E."/>
            <person name="Balint B."/>
            <person name="Krizsan K."/>
            <person name="Kiss B."/>
            <person name="Hess J."/>
            <person name="Varga T."/>
            <person name="Slot J."/>
            <person name="Riley R."/>
            <person name="Boka B."/>
            <person name="Rigling D."/>
            <person name="Barry K."/>
            <person name="Lee J."/>
            <person name="Mihaltcheva S."/>
            <person name="LaButti K."/>
            <person name="Lipzen A."/>
            <person name="Waldron R."/>
            <person name="Moloney N.M."/>
            <person name="Sperisen C."/>
            <person name="Kredics L."/>
            <person name="Vagvoelgyi C."/>
            <person name="Patrignani A."/>
            <person name="Fitzpatrick D."/>
            <person name="Nagy I."/>
            <person name="Doyle S."/>
            <person name="Anderson J.B."/>
            <person name="Grigoriev I.V."/>
            <person name="Gueldener U."/>
            <person name="Muensterkoetter M."/>
            <person name="Nagy L.G."/>
        </authorList>
    </citation>
    <scope>NUCLEOTIDE SEQUENCE [LARGE SCALE GENOMIC DNA]</scope>
    <source>
        <strain evidence="6">C18/9</strain>
    </source>
</reference>
<dbReference type="PANTHER" id="PTHR23501:SF189">
    <property type="entry name" value="DRUG TRANSPORTER, PUTATIVE (AFU_ORTHOLOGUE AFUA_4G03920)-RELATED"/>
    <property type="match status" value="1"/>
</dbReference>